<dbReference type="PIRSF" id="PIRSF005859">
    <property type="entry name" value="PBR"/>
    <property type="match status" value="1"/>
</dbReference>
<dbReference type="OrthoDB" id="9795496at2"/>
<feature type="transmembrane region" description="Helical" evidence="6">
    <location>
        <begin position="126"/>
        <end position="145"/>
    </location>
</feature>
<dbReference type="FunFam" id="1.20.1260.100:FF:000001">
    <property type="entry name" value="translocator protein 2"/>
    <property type="match status" value="1"/>
</dbReference>
<protein>
    <submittedName>
        <fullName evidence="7">Tryptophan-rich sensory protein</fullName>
    </submittedName>
</protein>
<feature type="transmembrane region" description="Helical" evidence="6">
    <location>
        <begin position="44"/>
        <end position="63"/>
    </location>
</feature>
<dbReference type="PANTHER" id="PTHR10057">
    <property type="entry name" value="PERIPHERAL-TYPE BENZODIAZEPINE RECEPTOR"/>
    <property type="match status" value="1"/>
</dbReference>
<comment type="subcellular location">
    <subcellularLocation>
        <location evidence="1">Membrane</location>
        <topology evidence="1">Multi-pass membrane protein</topology>
    </subcellularLocation>
</comment>
<gene>
    <name evidence="7" type="ORF">E2L08_05125</name>
</gene>
<feature type="transmembrane region" description="Helical" evidence="6">
    <location>
        <begin position="98"/>
        <end position="119"/>
    </location>
</feature>
<feature type="transmembrane region" description="Helical" evidence="6">
    <location>
        <begin position="70"/>
        <end position="92"/>
    </location>
</feature>
<comment type="caution">
    <text evidence="7">The sequence shown here is derived from an EMBL/GenBank/DDBJ whole genome shotgun (WGS) entry which is preliminary data.</text>
</comment>
<proteinExistence type="inferred from homology"/>
<accession>A0A4R6AJB5</accession>
<evidence type="ECO:0000313" key="8">
    <source>
        <dbReference type="Proteomes" id="UP000295701"/>
    </source>
</evidence>
<evidence type="ECO:0000256" key="4">
    <source>
        <dbReference type="ARBA" id="ARBA00022989"/>
    </source>
</evidence>
<dbReference type="GO" id="GO:0033013">
    <property type="term" value="P:tetrapyrrole metabolic process"/>
    <property type="evidence" value="ECO:0007669"/>
    <property type="project" value="UniProtKB-ARBA"/>
</dbReference>
<organism evidence="7 8">
    <name type="scientific">Palleronia sediminis</name>
    <dbReference type="NCBI Taxonomy" id="2547833"/>
    <lineage>
        <taxon>Bacteria</taxon>
        <taxon>Pseudomonadati</taxon>
        <taxon>Pseudomonadota</taxon>
        <taxon>Alphaproteobacteria</taxon>
        <taxon>Rhodobacterales</taxon>
        <taxon>Roseobacteraceae</taxon>
        <taxon>Palleronia</taxon>
    </lineage>
</organism>
<dbReference type="Gene3D" id="1.20.1260.100">
    <property type="entry name" value="TspO/MBR protein"/>
    <property type="match status" value="1"/>
</dbReference>
<dbReference type="InterPro" id="IPR038330">
    <property type="entry name" value="TspO/MBR-related_sf"/>
</dbReference>
<dbReference type="RefSeq" id="WP_133395991.1">
    <property type="nucleotide sequence ID" value="NZ_SNAA01000004.1"/>
</dbReference>
<evidence type="ECO:0000256" key="3">
    <source>
        <dbReference type="ARBA" id="ARBA00022692"/>
    </source>
</evidence>
<dbReference type="Pfam" id="PF03073">
    <property type="entry name" value="TspO_MBR"/>
    <property type="match status" value="1"/>
</dbReference>
<evidence type="ECO:0000313" key="7">
    <source>
        <dbReference type="EMBL" id="TDL81503.1"/>
    </source>
</evidence>
<dbReference type="NCBIfam" id="NF047825">
    <property type="entry name" value="T-richsensTspOAlph"/>
    <property type="match status" value="1"/>
</dbReference>
<dbReference type="AlphaFoldDB" id="A0A4R6AJB5"/>
<evidence type="ECO:0000256" key="1">
    <source>
        <dbReference type="ARBA" id="ARBA00004141"/>
    </source>
</evidence>
<dbReference type="GO" id="GO:0016020">
    <property type="term" value="C:membrane"/>
    <property type="evidence" value="ECO:0007669"/>
    <property type="project" value="UniProtKB-SubCell"/>
</dbReference>
<keyword evidence="5 6" id="KW-0472">Membrane</keyword>
<evidence type="ECO:0000256" key="6">
    <source>
        <dbReference type="SAM" id="Phobius"/>
    </source>
</evidence>
<dbReference type="InterPro" id="IPR004307">
    <property type="entry name" value="TspO_MBR"/>
</dbReference>
<reference evidence="7 8" key="1">
    <citation type="submission" date="2019-03" db="EMBL/GenBank/DDBJ databases">
        <title>Primorskyibacter sp. SS33 isolated from sediments.</title>
        <authorList>
            <person name="Xunke S."/>
        </authorList>
    </citation>
    <scope>NUCLEOTIDE SEQUENCE [LARGE SCALE GENOMIC DNA]</scope>
    <source>
        <strain evidence="7 8">SS33</strain>
    </source>
</reference>
<dbReference type="CDD" id="cd15904">
    <property type="entry name" value="TSPO_MBR"/>
    <property type="match status" value="1"/>
</dbReference>
<keyword evidence="4 6" id="KW-1133">Transmembrane helix</keyword>
<name>A0A4R6AJB5_9RHOB</name>
<evidence type="ECO:0000256" key="2">
    <source>
        <dbReference type="ARBA" id="ARBA00007524"/>
    </source>
</evidence>
<comment type="similarity">
    <text evidence="2">Belongs to the TspO/BZRP family.</text>
</comment>
<dbReference type="Proteomes" id="UP000295701">
    <property type="component" value="Unassembled WGS sequence"/>
</dbReference>
<evidence type="ECO:0000256" key="5">
    <source>
        <dbReference type="ARBA" id="ARBA00023136"/>
    </source>
</evidence>
<keyword evidence="3 6" id="KW-0812">Transmembrane</keyword>
<dbReference type="PANTHER" id="PTHR10057:SF0">
    <property type="entry name" value="TRANSLOCATOR PROTEIN"/>
    <property type="match status" value="1"/>
</dbReference>
<dbReference type="EMBL" id="SNAA01000004">
    <property type="protein sequence ID" value="TDL81503.1"/>
    <property type="molecule type" value="Genomic_DNA"/>
</dbReference>
<sequence>MDWILFLIFLVSCAGAGTTGAVFQPGDWYRALNKPRWTPPDWLFPVAWTTLYLCIAGAAARVAPLDGSGYAMGFFAVQIAFNTLWTPIFFGLHRMRGALLVLTVLWLAVLATLLAFWALDPIAGLLFVPYLAWVTVAFALNLSVWRLNRDNPAVTT</sequence>
<keyword evidence="8" id="KW-1185">Reference proteome</keyword>